<sequence>MKRVPRIRSNPCLSGKLFVRTPRKQSFSTTVAKASMDAEEIKPPGKTIETHGLHLYLSRKVEGEDVERERSGEQSNKTIDSVYRFIEALNKADVPEKLSDEVKVIKDIAHKLVDDLVRIDEYIRSKYENLDTHSSPIQSFQFEFRGMYITIRYTLDTLTEKLHSELTSSRCTRIVKKITVLKTIAQMGVIVTEERDAIVQQALSDGIKLDNDKTFYPFSDTLNINDYEELKLDASQYFQDIGTQFAPMMRMFLSLMVTATAAHGTSLEYQPLFRKGVFYASNVFYFLNQQAAASRAAHYMSNANTESQKLLWTMPDTNKMLRRASFMTYPDIEMSATFEIPFIRSQESDLTTGQPEHFDNVEQELQHYTDQLTNRLPINLHNMIPVRIISAHPMKHHPKDKESTRLIRDYPYLTKFLHGFHKLKNIFSHKGNKTSSPGFIFHVHGGGFMALSSFSHESYLRQWATMTNLPILSVDYSKTPEQHFPVQLEECYQAYKWLIEHGRDALGLDMNKIIFAGDSAGGNIVSALLVRLIQEGLRLPDGLVLSYPATYLHFSPSPARLMSTLDPILNTHVLELCGLEYYMTSTDAQQNNAQRNPYISPAVTPDHILKKFPPTLIAAGALDPLFDDAWYMAKRIEQVNGEKGVTLQVFDSLGHGYLNLVSAVPEAKLASQRICDWINGRLFIKTNS</sequence>
<dbReference type="GO" id="GO:0005829">
    <property type="term" value="C:cytosol"/>
    <property type="evidence" value="ECO:0007669"/>
    <property type="project" value="TreeGrafter"/>
</dbReference>
<dbReference type="GO" id="GO:0004771">
    <property type="term" value="F:sterol ester esterase activity"/>
    <property type="evidence" value="ECO:0007669"/>
    <property type="project" value="TreeGrafter"/>
</dbReference>
<feature type="active site" evidence="3">
    <location>
        <position position="519"/>
    </location>
</feature>
<dbReference type="PANTHER" id="PTHR23025:SF3">
    <property type="entry name" value="HORMONE-SENSITIVE LIPASE"/>
    <property type="match status" value="1"/>
</dbReference>
<evidence type="ECO:0000313" key="6">
    <source>
        <dbReference type="Proteomes" id="UP001431209"/>
    </source>
</evidence>
<comment type="similarity">
    <text evidence="1">Belongs to the 'GDXG' lipolytic enzyme family.</text>
</comment>
<evidence type="ECO:0000256" key="2">
    <source>
        <dbReference type="ARBA" id="ARBA00022801"/>
    </source>
</evidence>
<dbReference type="InterPro" id="IPR029058">
    <property type="entry name" value="AB_hydrolase_fold"/>
</dbReference>
<dbReference type="InterPro" id="IPR013094">
    <property type="entry name" value="AB_hydrolase_3"/>
</dbReference>
<keyword evidence="2" id="KW-0378">Hydrolase</keyword>
<dbReference type="GO" id="GO:0004806">
    <property type="term" value="F:triacylglycerol lipase activity"/>
    <property type="evidence" value="ECO:0007669"/>
    <property type="project" value="TreeGrafter"/>
</dbReference>
<name>A0AAW2ZF73_9EUKA</name>
<reference evidence="5 6" key="1">
    <citation type="submission" date="2024-03" db="EMBL/GenBank/DDBJ databases">
        <title>The Acrasis kona genome and developmental transcriptomes reveal deep origins of eukaryotic multicellular pathways.</title>
        <authorList>
            <person name="Sheikh S."/>
            <person name="Fu C.-J."/>
            <person name="Brown M.W."/>
            <person name="Baldauf S.L."/>
        </authorList>
    </citation>
    <scope>NUCLEOTIDE SEQUENCE [LARGE SCALE GENOMIC DNA]</scope>
    <source>
        <strain evidence="5 6">ATCC MYA-3509</strain>
    </source>
</reference>
<feature type="domain" description="Alpha/beta hydrolase fold-3" evidence="4">
    <location>
        <begin position="440"/>
        <end position="658"/>
    </location>
</feature>
<evidence type="ECO:0000259" key="4">
    <source>
        <dbReference type="Pfam" id="PF07859"/>
    </source>
</evidence>
<comment type="caution">
    <text evidence="5">The sequence shown here is derived from an EMBL/GenBank/DDBJ whole genome shotgun (WGS) entry which is preliminary data.</text>
</comment>
<dbReference type="Pfam" id="PF07859">
    <property type="entry name" value="Abhydrolase_3"/>
    <property type="match status" value="1"/>
</dbReference>
<accession>A0AAW2ZF73</accession>
<dbReference type="Gene3D" id="3.40.50.1820">
    <property type="entry name" value="alpha/beta hydrolase"/>
    <property type="match status" value="1"/>
</dbReference>
<dbReference type="EMBL" id="JAOPGA020001346">
    <property type="protein sequence ID" value="KAL0487455.1"/>
    <property type="molecule type" value="Genomic_DNA"/>
</dbReference>
<keyword evidence="6" id="KW-1185">Reference proteome</keyword>
<dbReference type="PROSITE" id="PS01173">
    <property type="entry name" value="LIPASE_GDXG_HIS"/>
    <property type="match status" value="1"/>
</dbReference>
<evidence type="ECO:0000313" key="5">
    <source>
        <dbReference type="EMBL" id="KAL0487455.1"/>
    </source>
</evidence>
<evidence type="ECO:0000256" key="1">
    <source>
        <dbReference type="ARBA" id="ARBA00010515"/>
    </source>
</evidence>
<evidence type="ECO:0000256" key="3">
    <source>
        <dbReference type="PROSITE-ProRule" id="PRU10038"/>
    </source>
</evidence>
<dbReference type="InterPro" id="IPR002168">
    <property type="entry name" value="Lipase_GDXG_HIS_AS"/>
</dbReference>
<gene>
    <name evidence="5" type="ORF">AKO1_004135</name>
</gene>
<dbReference type="GO" id="GO:0019433">
    <property type="term" value="P:triglyceride catabolic process"/>
    <property type="evidence" value="ECO:0007669"/>
    <property type="project" value="TreeGrafter"/>
</dbReference>
<dbReference type="SUPFAM" id="SSF53474">
    <property type="entry name" value="alpha/beta-Hydrolases"/>
    <property type="match status" value="1"/>
</dbReference>
<proteinExistence type="inferred from homology"/>
<dbReference type="PANTHER" id="PTHR23025">
    <property type="entry name" value="TRIACYLGLYCEROL LIPASE"/>
    <property type="match status" value="1"/>
</dbReference>
<dbReference type="AlphaFoldDB" id="A0AAW2ZF73"/>
<dbReference type="PROSITE" id="PS01174">
    <property type="entry name" value="LIPASE_GDXG_SER"/>
    <property type="match status" value="1"/>
</dbReference>
<organism evidence="5 6">
    <name type="scientific">Acrasis kona</name>
    <dbReference type="NCBI Taxonomy" id="1008807"/>
    <lineage>
        <taxon>Eukaryota</taxon>
        <taxon>Discoba</taxon>
        <taxon>Heterolobosea</taxon>
        <taxon>Tetramitia</taxon>
        <taxon>Eutetramitia</taxon>
        <taxon>Acrasidae</taxon>
        <taxon>Acrasis</taxon>
    </lineage>
</organism>
<dbReference type="InterPro" id="IPR033140">
    <property type="entry name" value="Lipase_GDXG_put_SER_AS"/>
</dbReference>
<dbReference type="Proteomes" id="UP001431209">
    <property type="component" value="Unassembled WGS sequence"/>
</dbReference>
<protein>
    <submittedName>
        <fullName evidence="5">Lipase</fullName>
    </submittedName>
</protein>